<dbReference type="Proteomes" id="UP000269221">
    <property type="component" value="Unassembled WGS sequence"/>
</dbReference>
<keyword evidence="2" id="KW-0732">Signal</keyword>
<evidence type="ECO:0000313" key="4">
    <source>
        <dbReference type="Proteomes" id="UP000269221"/>
    </source>
</evidence>
<dbReference type="GO" id="GO:0007160">
    <property type="term" value="P:cell-matrix adhesion"/>
    <property type="evidence" value="ECO:0007669"/>
    <property type="project" value="TreeGrafter"/>
</dbReference>
<dbReference type="EMBL" id="QRBI01000123">
    <property type="protein sequence ID" value="RMC05561.1"/>
    <property type="molecule type" value="Genomic_DNA"/>
</dbReference>
<dbReference type="PROSITE" id="PS51470">
    <property type="entry name" value="FG_GAP"/>
    <property type="match status" value="1"/>
</dbReference>
<dbReference type="PANTHER" id="PTHR23220">
    <property type="entry name" value="INTEGRIN ALPHA"/>
    <property type="match status" value="1"/>
</dbReference>
<dbReference type="OrthoDB" id="5317514at2759"/>
<evidence type="ECO:0000256" key="1">
    <source>
        <dbReference type="PROSITE-ProRule" id="PRU00803"/>
    </source>
</evidence>
<dbReference type="STRING" id="333673.A0A3M0JZH8"/>
<sequence>MLEARQSGGRVLWTLLWVAVVRSYNVDVGRPVIFRGPNGSFFGYSVLQHYHDSTRWVLVGAPKAESKYSTSVQSPGAVFKCRVHTNPDRRCTELDMGRGNSRGMLCGKTCKEDRDDEWMGVSLARQPKADGSVLACAHRWKNIYYETEYILPHGFCNIIPPNLQSKGRKLLPCYEEEWDWNGGGRSVMLCWVPQSMLFFIRIFSIIFRGPLQHFLQLQSFLLRALLSQHDDMVD</sequence>
<dbReference type="GO" id="GO:0008305">
    <property type="term" value="C:integrin complex"/>
    <property type="evidence" value="ECO:0007669"/>
    <property type="project" value="TreeGrafter"/>
</dbReference>
<dbReference type="GO" id="GO:0098609">
    <property type="term" value="P:cell-cell adhesion"/>
    <property type="evidence" value="ECO:0007669"/>
    <property type="project" value="TreeGrafter"/>
</dbReference>
<dbReference type="SMART" id="SM00191">
    <property type="entry name" value="Int_alpha"/>
    <property type="match status" value="1"/>
</dbReference>
<dbReference type="AlphaFoldDB" id="A0A3M0JZH8"/>
<dbReference type="Gene3D" id="2.130.10.130">
    <property type="entry name" value="Integrin alpha, N-terminal"/>
    <property type="match status" value="1"/>
</dbReference>
<gene>
    <name evidence="3" type="ORF">DUI87_18757</name>
</gene>
<reference evidence="3 4" key="1">
    <citation type="submission" date="2018-07" db="EMBL/GenBank/DDBJ databases">
        <title>A high quality draft genome assembly of the barn swallow (H. rustica rustica).</title>
        <authorList>
            <person name="Formenti G."/>
            <person name="Chiara M."/>
            <person name="Poveda L."/>
            <person name="Francoijs K.-J."/>
            <person name="Bonisoli-Alquati A."/>
            <person name="Canova L."/>
            <person name="Gianfranceschi L."/>
            <person name="Horner D.S."/>
            <person name="Saino N."/>
        </authorList>
    </citation>
    <scope>NUCLEOTIDE SEQUENCE [LARGE SCALE GENOMIC DNA]</scope>
    <source>
        <strain evidence="3">Chelidonia</strain>
        <tissue evidence="3">Blood</tissue>
    </source>
</reference>
<comment type="caution">
    <text evidence="3">The sequence shown here is derived from an EMBL/GenBank/DDBJ whole genome shotgun (WGS) entry which is preliminary data.</text>
</comment>
<proteinExistence type="predicted"/>
<evidence type="ECO:0008006" key="5">
    <source>
        <dbReference type="Google" id="ProtNLM"/>
    </source>
</evidence>
<dbReference type="InterPro" id="IPR028994">
    <property type="entry name" value="Integrin_alpha_N"/>
</dbReference>
<feature type="repeat" description="FG-GAP" evidence="1">
    <location>
        <begin position="28"/>
        <end position="90"/>
    </location>
</feature>
<evidence type="ECO:0000256" key="2">
    <source>
        <dbReference type="SAM" id="SignalP"/>
    </source>
</evidence>
<dbReference type="GO" id="GO:0005178">
    <property type="term" value="F:integrin binding"/>
    <property type="evidence" value="ECO:0007669"/>
    <property type="project" value="TreeGrafter"/>
</dbReference>
<dbReference type="GO" id="GO:0007229">
    <property type="term" value="P:integrin-mediated signaling pathway"/>
    <property type="evidence" value="ECO:0007669"/>
    <property type="project" value="TreeGrafter"/>
</dbReference>
<dbReference type="GO" id="GO:0009897">
    <property type="term" value="C:external side of plasma membrane"/>
    <property type="evidence" value="ECO:0007669"/>
    <property type="project" value="TreeGrafter"/>
</dbReference>
<feature type="signal peptide" evidence="2">
    <location>
        <begin position="1"/>
        <end position="23"/>
    </location>
</feature>
<feature type="chain" id="PRO_5018094162" description="Integrin alpha-2 domain-containing protein" evidence="2">
    <location>
        <begin position="24"/>
        <end position="234"/>
    </location>
</feature>
<evidence type="ECO:0000313" key="3">
    <source>
        <dbReference type="EMBL" id="RMC05561.1"/>
    </source>
</evidence>
<dbReference type="SUPFAM" id="SSF69318">
    <property type="entry name" value="Integrin alpha N-terminal domain"/>
    <property type="match status" value="1"/>
</dbReference>
<keyword evidence="4" id="KW-1185">Reference proteome</keyword>
<accession>A0A3M0JZH8</accession>
<dbReference type="InterPro" id="IPR013519">
    <property type="entry name" value="Int_alpha_beta-p"/>
</dbReference>
<organism evidence="3 4">
    <name type="scientific">Hirundo rustica rustica</name>
    <dbReference type="NCBI Taxonomy" id="333673"/>
    <lineage>
        <taxon>Eukaryota</taxon>
        <taxon>Metazoa</taxon>
        <taxon>Chordata</taxon>
        <taxon>Craniata</taxon>
        <taxon>Vertebrata</taxon>
        <taxon>Euteleostomi</taxon>
        <taxon>Archelosauria</taxon>
        <taxon>Archosauria</taxon>
        <taxon>Dinosauria</taxon>
        <taxon>Saurischia</taxon>
        <taxon>Theropoda</taxon>
        <taxon>Coelurosauria</taxon>
        <taxon>Aves</taxon>
        <taxon>Neognathae</taxon>
        <taxon>Neoaves</taxon>
        <taxon>Telluraves</taxon>
        <taxon>Australaves</taxon>
        <taxon>Passeriformes</taxon>
        <taxon>Sylvioidea</taxon>
        <taxon>Hirundinidae</taxon>
        <taxon>Hirundo</taxon>
    </lineage>
</organism>
<name>A0A3M0JZH8_HIRRU</name>
<dbReference type="GO" id="GO:0033627">
    <property type="term" value="P:cell adhesion mediated by integrin"/>
    <property type="evidence" value="ECO:0007669"/>
    <property type="project" value="TreeGrafter"/>
</dbReference>
<protein>
    <recommendedName>
        <fullName evidence="5">Integrin alpha-2 domain-containing protein</fullName>
    </recommendedName>
</protein>
<dbReference type="PANTHER" id="PTHR23220:SF69">
    <property type="entry name" value="INTEGRIN ALPHA-9"/>
    <property type="match status" value="1"/>
</dbReference>